<organism evidence="1 2">
    <name type="scientific">Rhizobium soli</name>
    <dbReference type="NCBI Taxonomy" id="424798"/>
    <lineage>
        <taxon>Bacteria</taxon>
        <taxon>Pseudomonadati</taxon>
        <taxon>Pseudomonadota</taxon>
        <taxon>Alphaproteobacteria</taxon>
        <taxon>Hyphomicrobiales</taxon>
        <taxon>Rhizobiaceae</taxon>
        <taxon>Rhizobium/Agrobacterium group</taxon>
        <taxon>Rhizobium</taxon>
    </lineage>
</organism>
<keyword evidence="2" id="KW-1185">Reference proteome</keyword>
<evidence type="ECO:0000313" key="2">
    <source>
        <dbReference type="Proteomes" id="UP000585437"/>
    </source>
</evidence>
<dbReference type="SUPFAM" id="SSF55785">
    <property type="entry name" value="PYP-like sensor domain (PAS domain)"/>
    <property type="match status" value="1"/>
</dbReference>
<sequence length="171" mass="18541">MSDIRRFDAFSGMDLSDAVGFFSWNVQENKVYGDQVFAFIYGVPYRDLESGAPIEQVIVNVDDGDKQRVAKALHESIISGKKCHQSYGITHVDGRRVTVTGQGRCLRDKLGLPSIYTGSVTAVEVGSGAHSGDPLKTHCLEALKIANSRRHALAARYLSSALNVLDGGKKA</sequence>
<dbReference type="RefSeq" id="WP_062453388.1">
    <property type="nucleotide sequence ID" value="NZ_JACHBU010000004.1"/>
</dbReference>
<reference evidence="1 2" key="1">
    <citation type="submission" date="2020-08" db="EMBL/GenBank/DDBJ databases">
        <title>The Agave Microbiome: Exploring the role of microbial communities in plant adaptations to desert environments.</title>
        <authorList>
            <person name="Partida-Martinez L.P."/>
        </authorList>
    </citation>
    <scope>NUCLEOTIDE SEQUENCE [LARGE SCALE GENOMIC DNA]</scope>
    <source>
        <strain evidence="1 2">AS3.12</strain>
    </source>
</reference>
<accession>A0A7X0MTD7</accession>
<dbReference type="EMBL" id="JACHBU010000004">
    <property type="protein sequence ID" value="MBB6509150.1"/>
    <property type="molecule type" value="Genomic_DNA"/>
</dbReference>
<evidence type="ECO:0000313" key="1">
    <source>
        <dbReference type="EMBL" id="MBB6509150.1"/>
    </source>
</evidence>
<dbReference type="Gene3D" id="3.30.450.20">
    <property type="entry name" value="PAS domain"/>
    <property type="match status" value="1"/>
</dbReference>
<gene>
    <name evidence="1" type="ORF">F4695_002507</name>
</gene>
<dbReference type="AlphaFoldDB" id="A0A7X0MTD7"/>
<dbReference type="InterPro" id="IPR035965">
    <property type="entry name" value="PAS-like_dom_sf"/>
</dbReference>
<proteinExistence type="predicted"/>
<comment type="caution">
    <text evidence="1">The sequence shown here is derived from an EMBL/GenBank/DDBJ whole genome shotgun (WGS) entry which is preliminary data.</text>
</comment>
<dbReference type="Proteomes" id="UP000585437">
    <property type="component" value="Unassembled WGS sequence"/>
</dbReference>
<name>A0A7X0MTD7_9HYPH</name>
<protein>
    <submittedName>
        <fullName evidence="1">PAS domain-containing protein</fullName>
    </submittedName>
</protein>